<comment type="subunit">
    <text evidence="5">Complex I is composed of 45 different subunits. This a component of the hydrophobic protein fraction. Interacts with BLOC1S1. Interacts with SLC2A4. Interacts with CLOCK. Interacts with RAB5IF.</text>
</comment>
<gene>
    <name evidence="8" type="primary">LOC100903762</name>
</gene>
<evidence type="ECO:0000259" key="6">
    <source>
        <dbReference type="Pfam" id="PF01370"/>
    </source>
</evidence>
<evidence type="ECO:0000256" key="3">
    <source>
        <dbReference type="ARBA" id="ARBA00042000"/>
    </source>
</evidence>
<dbReference type="GO" id="GO:0044877">
    <property type="term" value="F:protein-containing complex binding"/>
    <property type="evidence" value="ECO:0007669"/>
    <property type="project" value="TreeGrafter"/>
</dbReference>
<accession>A0AAJ6QX94</accession>
<dbReference type="CDD" id="cd05271">
    <property type="entry name" value="NDUFA9_like_SDR_a"/>
    <property type="match status" value="1"/>
</dbReference>
<organism evidence="7 8">
    <name type="scientific">Galendromus occidentalis</name>
    <name type="common">western predatory mite</name>
    <dbReference type="NCBI Taxonomy" id="34638"/>
    <lineage>
        <taxon>Eukaryota</taxon>
        <taxon>Metazoa</taxon>
        <taxon>Ecdysozoa</taxon>
        <taxon>Arthropoda</taxon>
        <taxon>Chelicerata</taxon>
        <taxon>Arachnida</taxon>
        <taxon>Acari</taxon>
        <taxon>Parasitiformes</taxon>
        <taxon>Mesostigmata</taxon>
        <taxon>Gamasina</taxon>
        <taxon>Phytoseioidea</taxon>
        <taxon>Phytoseiidae</taxon>
        <taxon>Typhlodrominae</taxon>
        <taxon>Galendromus</taxon>
    </lineage>
</organism>
<evidence type="ECO:0000256" key="2">
    <source>
        <dbReference type="ARBA" id="ARBA00040720"/>
    </source>
</evidence>
<dbReference type="SUPFAM" id="SSF51735">
    <property type="entry name" value="NAD(P)-binding Rossmann-fold domains"/>
    <property type="match status" value="1"/>
</dbReference>
<dbReference type="PANTHER" id="PTHR12126:SF11">
    <property type="entry name" value="NADH DEHYDROGENASE [UBIQUINONE] 1 ALPHA SUBCOMPLEX SUBUNIT 9, MITOCHONDRIAL"/>
    <property type="match status" value="1"/>
</dbReference>
<evidence type="ECO:0000256" key="1">
    <source>
        <dbReference type="ARBA" id="ARBA00038501"/>
    </source>
</evidence>
<dbReference type="AlphaFoldDB" id="A0AAJ6QX94"/>
<dbReference type="RefSeq" id="XP_003747014.1">
    <property type="nucleotide sequence ID" value="XM_003746966.2"/>
</dbReference>
<keyword evidence="7" id="KW-1185">Reference proteome</keyword>
<proteinExistence type="inferred from homology"/>
<dbReference type="InterPro" id="IPR001509">
    <property type="entry name" value="Epimerase_deHydtase"/>
</dbReference>
<reference evidence="8" key="1">
    <citation type="submission" date="2025-08" db="UniProtKB">
        <authorList>
            <consortium name="RefSeq"/>
        </authorList>
    </citation>
    <scope>IDENTIFICATION</scope>
</reference>
<dbReference type="CTD" id="40272"/>
<dbReference type="Gene3D" id="3.40.50.720">
    <property type="entry name" value="NAD(P)-binding Rossmann-like Domain"/>
    <property type="match status" value="1"/>
</dbReference>
<dbReference type="KEGG" id="goe:100903762"/>
<dbReference type="Proteomes" id="UP000694867">
    <property type="component" value="Unplaced"/>
</dbReference>
<dbReference type="GO" id="GO:0005739">
    <property type="term" value="C:mitochondrion"/>
    <property type="evidence" value="ECO:0007669"/>
    <property type="project" value="TreeGrafter"/>
</dbReference>
<evidence type="ECO:0000256" key="4">
    <source>
        <dbReference type="ARBA" id="ARBA00043145"/>
    </source>
</evidence>
<name>A0AAJ6QX94_9ACAR</name>
<evidence type="ECO:0000256" key="5">
    <source>
        <dbReference type="ARBA" id="ARBA00046455"/>
    </source>
</evidence>
<dbReference type="PANTHER" id="PTHR12126">
    <property type="entry name" value="NADH-UBIQUINONE OXIDOREDUCTASE 39 KDA SUBUNIT-RELATED"/>
    <property type="match status" value="1"/>
</dbReference>
<sequence>MSLCVRSKFALLGPRAAPLGAVYSARNKGSSLGTKGTRLELLRKGTGGRSSFNGIIATIFGSNGFLARYVINALGQTGAMMVLPHRCDPYLMMRLKVAGDLGQIQFHFFDLRDEKSIAAAMQYSNVVINLIGKDQASGNFSLDDVHVKGARSIARLARESGVEKLIHFSALNAAEKPEKLMFAPSKFFSTKWEGEQVVREEFPDAIVFRPSDMYGHEDRFVRYYSGQWRCNYSVMPLWKGGRKIYKAPVFVGDVARAVVEAINQKGNEGETYQAVGPKLYELRSLMRYISQLLEREMHLYDLRFDPLFMAKISYAELFKNPKMSWERLRREHTSDTIYGEIKTIEDLGVRLTEIEDRFPFEFQYFRVYQFEDPLSFRPNFVEPPPAIRY</sequence>
<dbReference type="InterPro" id="IPR036291">
    <property type="entry name" value="NAD(P)-bd_dom_sf"/>
</dbReference>
<comment type="similarity">
    <text evidence="1">Belongs to the complex I NDUFA9 subunit family.</text>
</comment>
<dbReference type="GeneID" id="100903762"/>
<evidence type="ECO:0000313" key="8">
    <source>
        <dbReference type="RefSeq" id="XP_003747014.1"/>
    </source>
</evidence>
<dbReference type="InterPro" id="IPR051207">
    <property type="entry name" value="ComplexI_NDUFA9_subunit"/>
</dbReference>
<dbReference type="Pfam" id="PF01370">
    <property type="entry name" value="Epimerase"/>
    <property type="match status" value="1"/>
</dbReference>
<evidence type="ECO:0000313" key="7">
    <source>
        <dbReference type="Proteomes" id="UP000694867"/>
    </source>
</evidence>
<feature type="domain" description="NAD-dependent epimerase/dehydratase" evidence="6">
    <location>
        <begin position="58"/>
        <end position="273"/>
    </location>
</feature>
<protein>
    <recommendedName>
        <fullName evidence="2">NADH dehydrogenase [ubiquinone] 1 alpha subcomplex subunit 9, mitochondrial</fullName>
    </recommendedName>
    <alternativeName>
        <fullName evidence="4">Complex I-39kD</fullName>
    </alternativeName>
    <alternativeName>
        <fullName evidence="3">NADH-ubiquinone oxidoreductase 39 kDa subunit</fullName>
    </alternativeName>
</protein>